<dbReference type="EMBL" id="JAAGPU010000001">
    <property type="protein sequence ID" value="NEU03573.1"/>
    <property type="molecule type" value="Genomic_DNA"/>
</dbReference>
<accession>A0A6M0H0G3</accession>
<dbReference type="InterPro" id="IPR014198">
    <property type="entry name" value="Spore_III_AB"/>
</dbReference>
<proteinExistence type="predicted"/>
<dbReference type="NCBIfam" id="TIGR02833">
    <property type="entry name" value="spore_III_AB"/>
    <property type="match status" value="1"/>
</dbReference>
<reference evidence="1 2" key="1">
    <citation type="submission" date="2020-02" db="EMBL/GenBank/DDBJ databases">
        <title>Genome assembly of a novel Clostridium senegalense strain.</title>
        <authorList>
            <person name="Gupta T.B."/>
            <person name="Jauregui R."/>
            <person name="Maclean P."/>
            <person name="Nawarathana A."/>
            <person name="Brightwell G."/>
        </authorList>
    </citation>
    <scope>NUCLEOTIDE SEQUENCE [LARGE SCALE GENOMIC DNA]</scope>
    <source>
        <strain evidence="1 2">AGRFS4</strain>
    </source>
</reference>
<gene>
    <name evidence="1" type="primary">spoIIIAB</name>
    <name evidence="1" type="ORF">G3M99_01625</name>
</gene>
<dbReference type="Pfam" id="PF09548">
    <property type="entry name" value="Spore_III_AB"/>
    <property type="match status" value="1"/>
</dbReference>
<name>A0A6M0H0G3_9CLOT</name>
<dbReference type="PIRSF" id="PIRSF021435">
    <property type="entry name" value="SpoIIIAB"/>
    <property type="match status" value="1"/>
</dbReference>
<comment type="caution">
    <text evidence="1">The sequence shown here is derived from an EMBL/GenBank/DDBJ whole genome shotgun (WGS) entry which is preliminary data.</text>
</comment>
<dbReference type="Proteomes" id="UP000481872">
    <property type="component" value="Unassembled WGS sequence"/>
</dbReference>
<organism evidence="1 2">
    <name type="scientific">Clostridium senegalense</name>
    <dbReference type="NCBI Taxonomy" id="1465809"/>
    <lineage>
        <taxon>Bacteria</taxon>
        <taxon>Bacillati</taxon>
        <taxon>Bacillota</taxon>
        <taxon>Clostridia</taxon>
        <taxon>Eubacteriales</taxon>
        <taxon>Clostridiaceae</taxon>
        <taxon>Clostridium</taxon>
    </lineage>
</organism>
<sequence length="172" mass="19667">MVRLLGAFIVLVTSSLTGYIYGENLKIRVINLKEFQRAMYHLKNEITYSHSLLHSALITVSENTKEPITTTLNEISVLLSENSCDSVYDAFSKAFEKNKDALRFNKEDISIFLNLSKTLGEMSLEGQEDMFELSIFNLKENIKTAQEHLKKNLKMYRYLGFTVGAMIVIILI</sequence>
<keyword evidence="2" id="KW-1185">Reference proteome</keyword>
<dbReference type="AlphaFoldDB" id="A0A6M0H0G3"/>
<dbReference type="RefSeq" id="WP_061994835.1">
    <property type="nucleotide sequence ID" value="NZ_JAAGPU010000001.1"/>
</dbReference>
<evidence type="ECO:0000313" key="1">
    <source>
        <dbReference type="EMBL" id="NEU03573.1"/>
    </source>
</evidence>
<protein>
    <submittedName>
        <fullName evidence="1">Stage III sporulation protein AB</fullName>
    </submittedName>
</protein>
<evidence type="ECO:0000313" key="2">
    <source>
        <dbReference type="Proteomes" id="UP000481872"/>
    </source>
</evidence>